<accession>A0A562TG10</accession>
<reference evidence="2 3" key="1">
    <citation type="journal article" date="2013" name="Stand. Genomic Sci.">
        <title>Genomic Encyclopedia of Type Strains, Phase I: The one thousand microbial genomes (KMG-I) project.</title>
        <authorList>
            <person name="Kyrpides N.C."/>
            <person name="Woyke T."/>
            <person name="Eisen J.A."/>
            <person name="Garrity G."/>
            <person name="Lilburn T.G."/>
            <person name="Beck B.J."/>
            <person name="Whitman W.B."/>
            <person name="Hugenholtz P."/>
            <person name="Klenk H.P."/>
        </authorList>
    </citation>
    <scope>NUCLEOTIDE SEQUENCE [LARGE SCALE GENOMIC DNA]</scope>
    <source>
        <strain evidence="2 3">DSM 13484</strain>
    </source>
</reference>
<evidence type="ECO:0000313" key="3">
    <source>
        <dbReference type="Proteomes" id="UP000316778"/>
    </source>
</evidence>
<name>A0A562TG10_CHIJA</name>
<dbReference type="EMBL" id="VLLG01000002">
    <property type="protein sequence ID" value="TWI92204.1"/>
    <property type="molecule type" value="Genomic_DNA"/>
</dbReference>
<dbReference type="OrthoDB" id="676630at2"/>
<dbReference type="AlphaFoldDB" id="A0A562TG10"/>
<dbReference type="RefSeq" id="WP_158642568.1">
    <property type="nucleotide sequence ID" value="NZ_VLLG01000002.1"/>
</dbReference>
<dbReference type="Proteomes" id="UP000316778">
    <property type="component" value="Unassembled WGS sequence"/>
</dbReference>
<feature type="compositionally biased region" description="Polar residues" evidence="1">
    <location>
        <begin position="1"/>
        <end position="29"/>
    </location>
</feature>
<sequence length="69" mass="7689">MGNSTQPFYAILSSDTDSKNNVPAMSKEQTLSREERICHAQTKKALNTIRFSPRAATLKAILEHARKKG</sequence>
<gene>
    <name evidence="2" type="ORF">LX66_1589</name>
</gene>
<protein>
    <submittedName>
        <fullName evidence="2">Uncharacterized protein</fullName>
    </submittedName>
</protein>
<evidence type="ECO:0000256" key="1">
    <source>
        <dbReference type="SAM" id="MobiDB-lite"/>
    </source>
</evidence>
<keyword evidence="3" id="KW-1185">Reference proteome</keyword>
<comment type="caution">
    <text evidence="2">The sequence shown here is derived from an EMBL/GenBank/DDBJ whole genome shotgun (WGS) entry which is preliminary data.</text>
</comment>
<proteinExistence type="predicted"/>
<feature type="region of interest" description="Disordered" evidence="1">
    <location>
        <begin position="1"/>
        <end position="32"/>
    </location>
</feature>
<evidence type="ECO:0000313" key="2">
    <source>
        <dbReference type="EMBL" id="TWI92204.1"/>
    </source>
</evidence>
<organism evidence="2 3">
    <name type="scientific">Chitinophaga japonensis</name>
    <name type="common">Flexibacter japonensis</name>
    <dbReference type="NCBI Taxonomy" id="104662"/>
    <lineage>
        <taxon>Bacteria</taxon>
        <taxon>Pseudomonadati</taxon>
        <taxon>Bacteroidota</taxon>
        <taxon>Chitinophagia</taxon>
        <taxon>Chitinophagales</taxon>
        <taxon>Chitinophagaceae</taxon>
        <taxon>Chitinophaga</taxon>
    </lineage>
</organism>